<dbReference type="GO" id="GO:0015562">
    <property type="term" value="F:efflux transmembrane transporter activity"/>
    <property type="evidence" value="ECO:0007669"/>
    <property type="project" value="InterPro"/>
</dbReference>
<dbReference type="Gene3D" id="1.20.1600.10">
    <property type="entry name" value="Outer membrane efflux proteins (OEP)"/>
    <property type="match status" value="1"/>
</dbReference>
<evidence type="ECO:0000256" key="1">
    <source>
        <dbReference type="ARBA" id="ARBA00004442"/>
    </source>
</evidence>
<dbReference type="EMBL" id="FQUQ01000003">
    <property type="protein sequence ID" value="SHF69415.1"/>
    <property type="molecule type" value="Genomic_DNA"/>
</dbReference>
<feature type="chain" id="PRO_5012047648" evidence="8">
    <location>
        <begin position="21"/>
        <end position="461"/>
    </location>
</feature>
<reference evidence="10" key="1">
    <citation type="submission" date="2016-11" db="EMBL/GenBank/DDBJ databases">
        <authorList>
            <person name="Varghese N."/>
            <person name="Submissions S."/>
        </authorList>
    </citation>
    <scope>NUCLEOTIDE SEQUENCE [LARGE SCALE GENOMIC DNA]</scope>
    <source>
        <strain evidence="10">DSM 16990</strain>
    </source>
</reference>
<keyword evidence="8" id="KW-0732">Signal</keyword>
<proteinExistence type="inferred from homology"/>
<keyword evidence="3" id="KW-0813">Transport</keyword>
<dbReference type="InterPro" id="IPR051906">
    <property type="entry name" value="TolC-like"/>
</dbReference>
<dbReference type="PANTHER" id="PTHR30026">
    <property type="entry name" value="OUTER MEMBRANE PROTEIN TOLC"/>
    <property type="match status" value="1"/>
</dbReference>
<name>A0A1M5DR66_9SPHI</name>
<dbReference type="SUPFAM" id="SSF56954">
    <property type="entry name" value="Outer membrane efflux proteins (OEP)"/>
    <property type="match status" value="1"/>
</dbReference>
<dbReference type="STRING" id="288992.SAMN04488522_103347"/>
<dbReference type="RefSeq" id="WP_073232153.1">
    <property type="nucleotide sequence ID" value="NZ_FQUQ01000003.1"/>
</dbReference>
<evidence type="ECO:0000256" key="8">
    <source>
        <dbReference type="SAM" id="SignalP"/>
    </source>
</evidence>
<accession>A0A1M5DR66</accession>
<keyword evidence="10" id="KW-1185">Reference proteome</keyword>
<comment type="similarity">
    <text evidence="2">Belongs to the outer membrane factor (OMF) (TC 1.B.17) family.</text>
</comment>
<evidence type="ECO:0000256" key="4">
    <source>
        <dbReference type="ARBA" id="ARBA00022452"/>
    </source>
</evidence>
<protein>
    <submittedName>
        <fullName evidence="9">Outer membrane protein TolC</fullName>
    </submittedName>
</protein>
<evidence type="ECO:0000256" key="3">
    <source>
        <dbReference type="ARBA" id="ARBA00022448"/>
    </source>
</evidence>
<evidence type="ECO:0000256" key="5">
    <source>
        <dbReference type="ARBA" id="ARBA00022692"/>
    </source>
</evidence>
<dbReference type="GO" id="GO:0015288">
    <property type="term" value="F:porin activity"/>
    <property type="evidence" value="ECO:0007669"/>
    <property type="project" value="TreeGrafter"/>
</dbReference>
<dbReference type="InterPro" id="IPR003423">
    <property type="entry name" value="OMP_efflux"/>
</dbReference>
<dbReference type="Proteomes" id="UP000184287">
    <property type="component" value="Unassembled WGS sequence"/>
</dbReference>
<evidence type="ECO:0000313" key="10">
    <source>
        <dbReference type="Proteomes" id="UP000184287"/>
    </source>
</evidence>
<gene>
    <name evidence="9" type="ORF">SAMN04488522_103347</name>
</gene>
<dbReference type="PANTHER" id="PTHR30026:SF20">
    <property type="entry name" value="OUTER MEMBRANE PROTEIN TOLC"/>
    <property type="match status" value="1"/>
</dbReference>
<sequence>MNIRFIALALLCGFATVSYAQTLQLPDALQRSIQNYEKIKAKEALVMASREHTTFQKSQYLPDFTLLAQQSYGTINAQNGPMYAYGGLGSAATSMPLAEQNWNAAFGSLYLANINWNLFTFGRIKNQVQIARTDEKVANADLEQEKFQHQVKVGAAYFNLLASQRIKYVQEKNLDRAQVFMTTTVSRAASGLIPGVDASLAKAEVSNAQSARIKAYDMELEYAKTLAVLLGEQYQSFTLDSVFTTKTPILKENEASGSSNHPLLLWQKSKVESSEQTEKLHRSNTLPSLSAFGVLQGRGSGFEWNYVQDNSAYSRSYQKGAGIDRGNYLAGLTLSWNLTNLYRFSAKAREQKYKTQSLQNEYQLISEDLSAQGQLANAKLKNATENFEETKIQIKAASDAYRQNMALYRNGLTTIVDLTQSLYALNRAEIDFEIAQNNIWQALLIRSAAVGELSVLLNAIP</sequence>
<keyword evidence="5" id="KW-0812">Transmembrane</keyword>
<feature type="signal peptide" evidence="8">
    <location>
        <begin position="1"/>
        <end position="20"/>
    </location>
</feature>
<evidence type="ECO:0000256" key="2">
    <source>
        <dbReference type="ARBA" id="ARBA00007613"/>
    </source>
</evidence>
<dbReference type="GO" id="GO:0009279">
    <property type="term" value="C:cell outer membrane"/>
    <property type="evidence" value="ECO:0007669"/>
    <property type="project" value="UniProtKB-SubCell"/>
</dbReference>
<comment type="subcellular location">
    <subcellularLocation>
        <location evidence="1">Cell outer membrane</location>
    </subcellularLocation>
</comment>
<keyword evidence="7" id="KW-0998">Cell outer membrane</keyword>
<dbReference type="GO" id="GO:1990281">
    <property type="term" value="C:efflux pump complex"/>
    <property type="evidence" value="ECO:0007669"/>
    <property type="project" value="TreeGrafter"/>
</dbReference>
<evidence type="ECO:0000256" key="7">
    <source>
        <dbReference type="ARBA" id="ARBA00023237"/>
    </source>
</evidence>
<evidence type="ECO:0000313" key="9">
    <source>
        <dbReference type="EMBL" id="SHF69415.1"/>
    </source>
</evidence>
<dbReference type="AlphaFoldDB" id="A0A1M5DR66"/>
<keyword evidence="4" id="KW-1134">Transmembrane beta strand</keyword>
<dbReference type="Pfam" id="PF02321">
    <property type="entry name" value="OEP"/>
    <property type="match status" value="1"/>
</dbReference>
<dbReference type="OrthoDB" id="654853at2"/>
<evidence type="ECO:0000256" key="6">
    <source>
        <dbReference type="ARBA" id="ARBA00023136"/>
    </source>
</evidence>
<keyword evidence="6" id="KW-0472">Membrane</keyword>
<organism evidence="9 10">
    <name type="scientific">Pedobacter caeni</name>
    <dbReference type="NCBI Taxonomy" id="288992"/>
    <lineage>
        <taxon>Bacteria</taxon>
        <taxon>Pseudomonadati</taxon>
        <taxon>Bacteroidota</taxon>
        <taxon>Sphingobacteriia</taxon>
        <taxon>Sphingobacteriales</taxon>
        <taxon>Sphingobacteriaceae</taxon>
        <taxon>Pedobacter</taxon>
    </lineage>
</organism>